<keyword evidence="7" id="KW-1185">Reference proteome</keyword>
<keyword evidence="3 5" id="KW-1133">Transmembrane helix</keyword>
<comment type="subcellular location">
    <subcellularLocation>
        <location evidence="1">Membrane</location>
    </subcellularLocation>
</comment>
<dbReference type="EMBL" id="RZNJ01000007">
    <property type="protein sequence ID" value="RUT28556.1"/>
    <property type="molecule type" value="Genomic_DNA"/>
</dbReference>
<evidence type="ECO:0000313" key="6">
    <source>
        <dbReference type="EMBL" id="RUT28556.1"/>
    </source>
</evidence>
<dbReference type="InterPro" id="IPR023352">
    <property type="entry name" value="MAPEG-like_dom_sf"/>
</dbReference>
<dbReference type="InterPro" id="IPR001129">
    <property type="entry name" value="Membr-assoc_MAPEG"/>
</dbReference>
<keyword evidence="2 5" id="KW-0812">Transmembrane</keyword>
<evidence type="ECO:0000256" key="4">
    <source>
        <dbReference type="ARBA" id="ARBA00023136"/>
    </source>
</evidence>
<feature type="transmembrane region" description="Helical" evidence="5">
    <location>
        <begin position="116"/>
        <end position="143"/>
    </location>
</feature>
<dbReference type="Pfam" id="PF01124">
    <property type="entry name" value="MAPEG"/>
    <property type="match status" value="1"/>
</dbReference>
<evidence type="ECO:0000256" key="5">
    <source>
        <dbReference type="SAM" id="Phobius"/>
    </source>
</evidence>
<feature type="transmembrane region" description="Helical" evidence="5">
    <location>
        <begin position="70"/>
        <end position="96"/>
    </location>
</feature>
<name>A0A433X3C4_9HYPH</name>
<dbReference type="GO" id="GO:0016020">
    <property type="term" value="C:membrane"/>
    <property type="evidence" value="ECO:0007669"/>
    <property type="project" value="UniProtKB-SubCell"/>
</dbReference>
<accession>A0A433X3C4</accession>
<dbReference type="OrthoDB" id="5516290at2"/>
<gene>
    <name evidence="6" type="ORF">EMQ25_16400</name>
</gene>
<dbReference type="AlphaFoldDB" id="A0A433X3C4"/>
<sequence length="146" mass="15798">MSAATLWLIGAALAQGLLAFVILWVMGSVRLPLIARGKVSVAKIALDKGAWPENAQKLSNAFDNQFQLPVLFYVAVMIALHLGAGALEAVLAWAFVGSRIVHAFIHTTTNQVFQRFWAFIAGMAILFCLWVVLIVRLILIAIAGPA</sequence>
<protein>
    <submittedName>
        <fullName evidence="6">MAPEG family protein</fullName>
    </submittedName>
</protein>
<reference evidence="6 7" key="1">
    <citation type="journal article" date="2016" name="Int. J. Syst. Evol. Microbiol.">
        <title>Arsenicitalea aurantiaca gen. nov., sp. nov., a new member of the family Hyphomicrobiaceae, isolated from high-arsenic sediment.</title>
        <authorList>
            <person name="Mu Y."/>
            <person name="Zhou L."/>
            <person name="Zeng X.C."/>
            <person name="Liu L."/>
            <person name="Pan Y."/>
            <person name="Chen X."/>
            <person name="Wang J."/>
            <person name="Li S."/>
            <person name="Li W.J."/>
            <person name="Wang Y."/>
        </authorList>
    </citation>
    <scope>NUCLEOTIDE SEQUENCE [LARGE SCALE GENOMIC DNA]</scope>
    <source>
        <strain evidence="6 7">42-50</strain>
    </source>
</reference>
<dbReference type="RefSeq" id="WP_127189691.1">
    <property type="nucleotide sequence ID" value="NZ_RZNJ01000007.1"/>
</dbReference>
<dbReference type="SUPFAM" id="SSF161084">
    <property type="entry name" value="MAPEG domain-like"/>
    <property type="match status" value="1"/>
</dbReference>
<evidence type="ECO:0000256" key="1">
    <source>
        <dbReference type="ARBA" id="ARBA00004370"/>
    </source>
</evidence>
<dbReference type="Gene3D" id="1.20.120.550">
    <property type="entry name" value="Membrane associated eicosanoid/glutathione metabolism-like domain"/>
    <property type="match status" value="1"/>
</dbReference>
<dbReference type="Proteomes" id="UP000281547">
    <property type="component" value="Unassembled WGS sequence"/>
</dbReference>
<evidence type="ECO:0000256" key="3">
    <source>
        <dbReference type="ARBA" id="ARBA00022989"/>
    </source>
</evidence>
<proteinExistence type="predicted"/>
<organism evidence="6 7">
    <name type="scientific">Arsenicitalea aurantiaca</name>
    <dbReference type="NCBI Taxonomy" id="1783274"/>
    <lineage>
        <taxon>Bacteria</taxon>
        <taxon>Pseudomonadati</taxon>
        <taxon>Pseudomonadota</taxon>
        <taxon>Alphaproteobacteria</taxon>
        <taxon>Hyphomicrobiales</taxon>
        <taxon>Devosiaceae</taxon>
        <taxon>Arsenicitalea</taxon>
    </lineage>
</organism>
<keyword evidence="4 5" id="KW-0472">Membrane</keyword>
<evidence type="ECO:0000313" key="7">
    <source>
        <dbReference type="Proteomes" id="UP000281547"/>
    </source>
</evidence>
<comment type="caution">
    <text evidence="6">The sequence shown here is derived from an EMBL/GenBank/DDBJ whole genome shotgun (WGS) entry which is preliminary data.</text>
</comment>
<evidence type="ECO:0000256" key="2">
    <source>
        <dbReference type="ARBA" id="ARBA00022692"/>
    </source>
</evidence>